<feature type="transmembrane region" description="Helical" evidence="9">
    <location>
        <begin position="396"/>
        <end position="419"/>
    </location>
</feature>
<evidence type="ECO:0000259" key="10">
    <source>
        <dbReference type="PROSITE" id="PS51371"/>
    </source>
</evidence>
<evidence type="ECO:0000256" key="4">
    <source>
        <dbReference type="ARBA" id="ARBA00022989"/>
    </source>
</evidence>
<dbReference type="InterPro" id="IPR000644">
    <property type="entry name" value="CBS_dom"/>
</dbReference>
<feature type="domain" description="CBS" evidence="10">
    <location>
        <begin position="546"/>
        <end position="603"/>
    </location>
</feature>
<evidence type="ECO:0000256" key="5">
    <source>
        <dbReference type="ARBA" id="ARBA00023065"/>
    </source>
</evidence>
<protein>
    <submittedName>
        <fullName evidence="11">Chloride channel protein</fullName>
    </submittedName>
</protein>
<dbReference type="Pfam" id="PF00582">
    <property type="entry name" value="Usp"/>
    <property type="match status" value="2"/>
</dbReference>
<keyword evidence="4 9" id="KW-1133">Transmembrane helix</keyword>
<feature type="transmembrane region" description="Helical" evidence="9">
    <location>
        <begin position="213"/>
        <end position="235"/>
    </location>
</feature>
<dbReference type="PANTHER" id="PTHR45711:SF10">
    <property type="entry name" value="CHLORIDE CHANNEL PROTEIN"/>
    <property type="match status" value="1"/>
</dbReference>
<keyword evidence="8" id="KW-0129">CBS domain</keyword>
<dbReference type="GO" id="GO:0005247">
    <property type="term" value="F:voltage-gated chloride channel activity"/>
    <property type="evidence" value="ECO:0007669"/>
    <property type="project" value="TreeGrafter"/>
</dbReference>
<feature type="transmembrane region" description="Helical" evidence="9">
    <location>
        <begin position="40"/>
        <end position="59"/>
    </location>
</feature>
<dbReference type="EMBL" id="JAHHHV010000085">
    <property type="protein sequence ID" value="MBW4468159.1"/>
    <property type="molecule type" value="Genomic_DNA"/>
</dbReference>
<dbReference type="AlphaFoldDB" id="A0A951PGF2"/>
<dbReference type="Gene3D" id="3.10.580.10">
    <property type="entry name" value="CBS-domain"/>
    <property type="match status" value="2"/>
</dbReference>
<reference evidence="11" key="1">
    <citation type="submission" date="2021-05" db="EMBL/GenBank/DDBJ databases">
        <authorList>
            <person name="Pietrasiak N."/>
            <person name="Ward R."/>
            <person name="Stajich J.E."/>
            <person name="Kurbessoian T."/>
        </authorList>
    </citation>
    <scope>NUCLEOTIDE SEQUENCE</scope>
    <source>
        <strain evidence="11">GSE-TBD4-15B</strain>
    </source>
</reference>
<dbReference type="PANTHER" id="PTHR45711">
    <property type="entry name" value="CHLORIDE CHANNEL PROTEIN"/>
    <property type="match status" value="1"/>
</dbReference>
<dbReference type="PRINTS" id="PR00762">
    <property type="entry name" value="CLCHANNEL"/>
</dbReference>
<feature type="transmembrane region" description="Helical" evidence="9">
    <location>
        <begin position="79"/>
        <end position="98"/>
    </location>
</feature>
<reference evidence="11" key="2">
    <citation type="journal article" date="2022" name="Microbiol. Resour. Announc.">
        <title>Metagenome Sequencing to Explore Phylogenomics of Terrestrial Cyanobacteria.</title>
        <authorList>
            <person name="Ward R.D."/>
            <person name="Stajich J.E."/>
            <person name="Johansen J.R."/>
            <person name="Huntemann M."/>
            <person name="Clum A."/>
            <person name="Foster B."/>
            <person name="Foster B."/>
            <person name="Roux S."/>
            <person name="Palaniappan K."/>
            <person name="Varghese N."/>
            <person name="Mukherjee S."/>
            <person name="Reddy T.B.K."/>
            <person name="Daum C."/>
            <person name="Copeland A."/>
            <person name="Chen I.A."/>
            <person name="Ivanova N.N."/>
            <person name="Kyrpides N.C."/>
            <person name="Shapiro N."/>
            <person name="Eloe-Fadrosh E.A."/>
            <person name="Pietrasiak N."/>
        </authorList>
    </citation>
    <scope>NUCLEOTIDE SEQUENCE</scope>
    <source>
        <strain evidence="11">GSE-TBD4-15B</strain>
    </source>
</reference>
<evidence type="ECO:0000256" key="1">
    <source>
        <dbReference type="ARBA" id="ARBA00004141"/>
    </source>
</evidence>
<gene>
    <name evidence="11" type="ORF">KME07_22255</name>
</gene>
<dbReference type="InterPro" id="IPR046342">
    <property type="entry name" value="CBS_dom_sf"/>
</dbReference>
<dbReference type="Gene3D" id="3.40.50.12370">
    <property type="match status" value="1"/>
</dbReference>
<comment type="subcellular location">
    <subcellularLocation>
        <location evidence="1">Membrane</location>
        <topology evidence="1">Multi-pass membrane protein</topology>
    </subcellularLocation>
</comment>
<keyword evidence="3 9" id="KW-0812">Transmembrane</keyword>
<dbReference type="InterPro" id="IPR014743">
    <property type="entry name" value="Cl-channel_core"/>
</dbReference>
<organism evidence="11 12">
    <name type="scientific">Pegethrix bostrychoides GSE-TBD4-15B</name>
    <dbReference type="NCBI Taxonomy" id="2839662"/>
    <lineage>
        <taxon>Bacteria</taxon>
        <taxon>Bacillati</taxon>
        <taxon>Cyanobacteriota</taxon>
        <taxon>Cyanophyceae</taxon>
        <taxon>Oculatellales</taxon>
        <taxon>Oculatellaceae</taxon>
        <taxon>Pegethrix</taxon>
    </lineage>
</organism>
<evidence type="ECO:0000256" key="6">
    <source>
        <dbReference type="ARBA" id="ARBA00023136"/>
    </source>
</evidence>
<dbReference type="GO" id="GO:0005886">
    <property type="term" value="C:plasma membrane"/>
    <property type="evidence" value="ECO:0007669"/>
    <property type="project" value="TreeGrafter"/>
</dbReference>
<dbReference type="Pfam" id="PF00571">
    <property type="entry name" value="CBS"/>
    <property type="match status" value="2"/>
</dbReference>
<feature type="transmembrane region" description="Helical" evidence="9">
    <location>
        <begin position="354"/>
        <end position="376"/>
    </location>
</feature>
<comment type="caution">
    <text evidence="11">The sequence shown here is derived from an EMBL/GenBank/DDBJ whole genome shotgun (WGS) entry which is preliminary data.</text>
</comment>
<dbReference type="CDD" id="cd00293">
    <property type="entry name" value="USP-like"/>
    <property type="match status" value="2"/>
</dbReference>
<dbReference type="SUPFAM" id="SSF54631">
    <property type="entry name" value="CBS-domain pair"/>
    <property type="match status" value="1"/>
</dbReference>
<dbReference type="SUPFAM" id="SSF52402">
    <property type="entry name" value="Adenine nucleotide alpha hydrolases-like"/>
    <property type="match status" value="2"/>
</dbReference>
<feature type="transmembrane region" description="Helical" evidence="9">
    <location>
        <begin position="177"/>
        <end position="201"/>
    </location>
</feature>
<evidence type="ECO:0000256" key="3">
    <source>
        <dbReference type="ARBA" id="ARBA00022692"/>
    </source>
</evidence>
<evidence type="ECO:0000256" key="9">
    <source>
        <dbReference type="SAM" id="Phobius"/>
    </source>
</evidence>
<evidence type="ECO:0000313" key="11">
    <source>
        <dbReference type="EMBL" id="MBW4468159.1"/>
    </source>
</evidence>
<name>A0A951PGF2_9CYAN</name>
<evidence type="ECO:0000313" key="12">
    <source>
        <dbReference type="Proteomes" id="UP000707356"/>
    </source>
</evidence>
<evidence type="ECO:0000256" key="2">
    <source>
        <dbReference type="ARBA" id="ARBA00022448"/>
    </source>
</evidence>
<dbReference type="Proteomes" id="UP000707356">
    <property type="component" value="Unassembled WGS sequence"/>
</dbReference>
<sequence length="895" mass="94377">MRHLSRLFSGLFSGLFSKLLAWPPAWLQRYQHLWVGSRRLAILEACVIGVVSGLAAVLLKQGIGWLGGWRVQLSHQYPAWIMLPLLGGLGGLLSGLLIERLAPEAAGSGIPQVKAVLADVPLTLNLRVAAVKMVSVILAVGSGLNLGRQGPTVQIGAALAAQLGQWLPTSPAYRRQLIAAGAAAGLAAGFNAPIAGVLFVVEEFLQDFSGLTLGTAILASFVGAVVSRLLGGQGLSLDLEMAQSVTNFSLQDLPFFLILGLLAGLLGGLLSWGIFASLAFYRRVVKLGLPGKIGLAGLLSGSAVMLLPVAFRDSASLQELVSTGDAGWGFTLLAFVVKFLLTLVAYGAGAPGGLFAPALLLGASLGHLVGSAAHLLESWVGVAIGMPVGISGSSTYALAGMGAFFSAVTRGPITAIVIVFEITTDFNLVLPLMIGSVIAYLISDKLAPGSIYGRLLAANGIQIAKPSVAHSPWENLTAANLMQRRVETLASSLSLDEAMQAFSRSHHRGFPVVDAGRLVGLVTLGDLSNPSRQPPDPQTATLGEVMTPQPITVTPKDSLSQVLYLLNRFNISRLPVTDGQKLVGIITRADIIRAEANQVNHTVKLGPAPVPSYLVYQTRSPAIGRGRMLVPLSNPETAPTLIHLAAAIAAARSYEIESLQVVTVPRAQPPSEAAVRTTRSRRLLKQAASLVQQYGLPIHTQIRLAHDPAHAILETVKQRHIDLVLMGWNGAPNTPGRIFGSTVDTVIRQAACEVMLVKLQEPAQFRHWLVPVAGGPNAQRALDLLPAFRAAGLQDLRICQVFDPAESDGLDQLHSLVADLGDRLGCPVEACPVWGRPVAEAVVDLATEKACDVIMLGASREGLLQQVIKGNIPEAITRASPCSVILVRGAVTEED</sequence>
<keyword evidence="2" id="KW-0813">Transport</keyword>
<dbReference type="SMART" id="SM00116">
    <property type="entry name" value="CBS"/>
    <property type="match status" value="2"/>
</dbReference>
<dbReference type="PROSITE" id="PS51371">
    <property type="entry name" value="CBS"/>
    <property type="match status" value="2"/>
</dbReference>
<keyword evidence="5" id="KW-0406">Ion transport</keyword>
<dbReference type="SUPFAM" id="SSF81340">
    <property type="entry name" value="Clc chloride channel"/>
    <property type="match status" value="1"/>
</dbReference>
<evidence type="ECO:0000256" key="7">
    <source>
        <dbReference type="ARBA" id="ARBA00023214"/>
    </source>
</evidence>
<feature type="transmembrane region" description="Helical" evidence="9">
    <location>
        <begin position="293"/>
        <end position="311"/>
    </location>
</feature>
<accession>A0A951PGF2</accession>
<dbReference type="InterPro" id="IPR001807">
    <property type="entry name" value="ClC"/>
</dbReference>
<evidence type="ECO:0000256" key="8">
    <source>
        <dbReference type="PROSITE-ProRule" id="PRU00703"/>
    </source>
</evidence>
<dbReference type="InterPro" id="IPR006016">
    <property type="entry name" value="UspA"/>
</dbReference>
<feature type="transmembrane region" description="Helical" evidence="9">
    <location>
        <begin position="326"/>
        <end position="347"/>
    </location>
</feature>
<feature type="domain" description="CBS" evidence="10">
    <location>
        <begin position="482"/>
        <end position="537"/>
    </location>
</feature>
<dbReference type="CDD" id="cd01031">
    <property type="entry name" value="EriC"/>
    <property type="match status" value="1"/>
</dbReference>
<feature type="transmembrane region" description="Helical" evidence="9">
    <location>
        <begin position="426"/>
        <end position="443"/>
    </location>
</feature>
<proteinExistence type="predicted"/>
<dbReference type="Gene3D" id="1.10.3080.10">
    <property type="entry name" value="Clc chloride channel"/>
    <property type="match status" value="1"/>
</dbReference>
<dbReference type="Pfam" id="PF00654">
    <property type="entry name" value="Voltage_CLC"/>
    <property type="match status" value="1"/>
</dbReference>
<feature type="transmembrane region" description="Helical" evidence="9">
    <location>
        <begin position="255"/>
        <end position="281"/>
    </location>
</feature>
<keyword evidence="6 9" id="KW-0472">Membrane</keyword>
<keyword evidence="7" id="KW-0868">Chloride</keyword>